<evidence type="ECO:0000256" key="1">
    <source>
        <dbReference type="SAM" id="MobiDB-lite"/>
    </source>
</evidence>
<dbReference type="RefSeq" id="XP_018029140.1">
    <property type="nucleotide sequence ID" value="XM_018177048.1"/>
</dbReference>
<evidence type="ECO:0000313" key="3">
    <source>
        <dbReference type="Proteomes" id="UP000077069"/>
    </source>
</evidence>
<protein>
    <submittedName>
        <fullName evidence="2">Uncharacterized protein</fullName>
    </submittedName>
</protein>
<proteinExistence type="predicted"/>
<evidence type="ECO:0000313" key="2">
    <source>
        <dbReference type="EMBL" id="OAF98774.1"/>
    </source>
</evidence>
<dbReference type="EMBL" id="KV441564">
    <property type="protein sequence ID" value="OAF98774.1"/>
    <property type="molecule type" value="Genomic_DNA"/>
</dbReference>
<organism evidence="2 3">
    <name type="scientific">Paraphaeosphaeria sporulosa</name>
    <dbReference type="NCBI Taxonomy" id="1460663"/>
    <lineage>
        <taxon>Eukaryota</taxon>
        <taxon>Fungi</taxon>
        <taxon>Dikarya</taxon>
        <taxon>Ascomycota</taxon>
        <taxon>Pezizomycotina</taxon>
        <taxon>Dothideomycetes</taxon>
        <taxon>Pleosporomycetidae</taxon>
        <taxon>Pleosporales</taxon>
        <taxon>Massarineae</taxon>
        <taxon>Didymosphaeriaceae</taxon>
        <taxon>Paraphaeosphaeria</taxon>
    </lineage>
</organism>
<sequence length="1640" mass="186367">MASAALDPQILRSSRAHEVTAHLRGVLQNSSEEVITREILHLIGLDSIAPAAFAQWLGIAQSPETLRTALTQTASIQVRRFAFKKLKSSLSGSRWQETWDALGGASGWLTLLNEFSVQDVKEACRVIAWNAKGAEVEAKRKRFTELFMALLPDILPDEPSNIHQTPDHRQLRVTYQRLIPTCTSDAVSHILNKHWDAFKSCRRPLLLSHADTLQGLAIRSVFENHPAGEKWLSPLLSRYPNTTTAVPGVSASMEFSLSLLERLTNEGVESSLDANIVVKELSEPLLKRALRKKADWSFIQCIVDLFLLYLDRHSSVAETLDMRQGSFVYLVGRCWSIKPDMFADQFEHILALPYAKMEKRQMFSMLVQLGLSGVWKSRRYALLQFYCSSLYQCDLENEADIKTAKLPPLKNTLLNKMLPPEDALSLFTRIRSAKGDYKLVDRSAYDYGEPGADTIIDADMWQALLLFRASHYAEAENFARQCFEARKKKTVSSAGEQRRATSARSAIDFATLSGSLDVYMEAQQWARRFIRDPLTTRELYQTTTREGITLLSGIPRTLSRDTPLSELQNRVEYANKIMLFMFETTCIALREPSFNRVHFRGVLALFASVVQQRIKQSGRLEEHSSMSHEDVYRILWADTLKMLLIVEERGLSPGHENLSLNTVRGVLNYQGTAYIDLKDDRPATLRFFDELAKARDELWRKHRLFTHPATDILPAPFPKGLPVQHLTEPYVLYLRKEHHETPYIASRINAAVFPEQKAALVPFPEDGEMRKAIGTFLDDYLFALNMFAPKWLNKEDKTRRMHEAWAYASGPLSEGRFNLEEADRYWTTGESGGRIFPKYWRKAFDTSLSNWPLVPEAEHPDKIQEWNPIPTALNYATERKLDTMTYIDVSKQLLGRSKNATVFTTFQLVDPVIPATSRVDAFSTMRTRQAKANPAIREGQIMLALLYLDNLFPKLRFLNTRFPVGAPQSISRYPAVHLDSDYLSRTSSKNVRVADAIRFLSAVRTNVPSSLLAKAAHGAYTALSTTSEQESGYVDLERRTFQLVRMLVFCDRPYLASDLVVRIVLDQPQNSSWHRQLLSKSFLHRLPAAAAQECVSTFAKEITTRTKQQAAISTHSSTRSKSDQSADRSTETMDYRQGLVKVTTAKLLAELLGDTTCLPEEFAVSILSELISNATHMDIRCAALSSLLGLLKFGSAGKVDIILTALQNIIPIVGNLRERRPITDAEWAHAENTLELPELEDQVSLDESAPMLWSLFTFLNKNPPGCSQFLYQTELVTRIVLPIITSLKYQTAKWASLFLRKVGFDFSAQQELDVPQIPRHQQVLYELLRCAAPILPISFLDEYSAHCTFNIHPPKDIAKLNKRVKEDVTAINDHAIRAWVSRYAVGMDVSGRSFQVTSLLDKYANNTTSSCLTGEITIKAVQAAYLKLYTLLLLHDTEHLKGIHREQRLLWPYSPSSIIDTSWETNYKPLVEAIILYVESMHTREWERDPNRHPPVLPNTFHLRMHLLQYAAQHSDHPSNSEEHCRAFATRVAKLVDQISNGLYHHKFLELKASLEYVRGDNRLRVACLLGDISKTRLSWLTVRDHLRVELAATMLYDGTRETNQNNSLSGEVEALRQSWRASESEEVRKLGFRQWLEAV</sequence>
<feature type="compositionally biased region" description="Polar residues" evidence="1">
    <location>
        <begin position="1109"/>
        <end position="1119"/>
    </location>
</feature>
<name>A0A177BU42_9PLEO</name>
<keyword evidence="3" id="KW-1185">Reference proteome</keyword>
<feature type="region of interest" description="Disordered" evidence="1">
    <location>
        <begin position="1109"/>
        <end position="1131"/>
    </location>
</feature>
<dbReference type="STRING" id="1460663.A0A177BU42"/>
<reference evidence="2 3" key="1">
    <citation type="submission" date="2016-05" db="EMBL/GenBank/DDBJ databases">
        <title>Comparative analysis of secretome profiles of manganese(II)-oxidizing ascomycete fungi.</title>
        <authorList>
            <consortium name="DOE Joint Genome Institute"/>
            <person name="Zeiner C.A."/>
            <person name="Purvine S.O."/>
            <person name="Zink E.M."/>
            <person name="Wu S."/>
            <person name="Pasa-Tolic L."/>
            <person name="Chaput D.L."/>
            <person name="Haridas S."/>
            <person name="Grigoriev I.V."/>
            <person name="Santelli C.M."/>
            <person name="Hansel C.M."/>
        </authorList>
    </citation>
    <scope>NUCLEOTIDE SEQUENCE [LARGE SCALE GENOMIC DNA]</scope>
    <source>
        <strain evidence="2 3">AP3s5-JAC2a</strain>
    </source>
</reference>
<dbReference type="GeneID" id="28760534"/>
<dbReference type="Proteomes" id="UP000077069">
    <property type="component" value="Unassembled WGS sequence"/>
</dbReference>
<gene>
    <name evidence="2" type="ORF">CC84DRAFT_1158376</name>
</gene>
<feature type="compositionally biased region" description="Basic and acidic residues" evidence="1">
    <location>
        <begin position="1120"/>
        <end position="1131"/>
    </location>
</feature>
<accession>A0A177BU42</accession>
<dbReference type="InParanoid" id="A0A177BU42"/>
<dbReference type="OrthoDB" id="2549237at2759"/>